<evidence type="ECO:0000256" key="10">
    <source>
        <dbReference type="PIRNR" id="PIRNR006268"/>
    </source>
</evidence>
<dbReference type="EMBL" id="FXZK01000002">
    <property type="protein sequence ID" value="SMY07315.1"/>
    <property type="molecule type" value="Genomic_DNA"/>
</dbReference>
<dbReference type="OrthoDB" id="9778595at2"/>
<proteinExistence type="inferred from homology"/>
<dbReference type="PIRSF" id="PIRSF006268">
    <property type="entry name" value="ApbE"/>
    <property type="match status" value="1"/>
</dbReference>
<feature type="binding site" evidence="11">
    <location>
        <position position="282"/>
    </location>
    <ligand>
        <name>Mg(2+)</name>
        <dbReference type="ChEBI" id="CHEBI:18420"/>
    </ligand>
</feature>
<evidence type="ECO:0000313" key="13">
    <source>
        <dbReference type="EMBL" id="SMY07315.1"/>
    </source>
</evidence>
<keyword evidence="4 10" id="KW-0808">Transferase</keyword>
<evidence type="ECO:0000256" key="12">
    <source>
        <dbReference type="SAM" id="SignalP"/>
    </source>
</evidence>
<keyword evidence="5 10" id="KW-0479">Metal-binding</keyword>
<feature type="binding site" evidence="11">
    <location>
        <position position="164"/>
    </location>
    <ligand>
        <name>Mg(2+)</name>
        <dbReference type="ChEBI" id="CHEBI:18420"/>
    </ligand>
</feature>
<keyword evidence="3 10" id="KW-0285">Flavoprotein</keyword>
<reference evidence="13 14" key="1">
    <citation type="submission" date="2017-05" db="EMBL/GenBank/DDBJ databases">
        <authorList>
            <person name="Song R."/>
            <person name="Chenine A.L."/>
            <person name="Ruprecht R.M."/>
        </authorList>
    </citation>
    <scope>NUCLEOTIDE SEQUENCE [LARGE SCALE GENOMIC DNA]</scope>
    <source>
        <strain evidence="13 14">CECT 8899</strain>
    </source>
</reference>
<evidence type="ECO:0000256" key="4">
    <source>
        <dbReference type="ARBA" id="ARBA00022679"/>
    </source>
</evidence>
<evidence type="ECO:0000256" key="5">
    <source>
        <dbReference type="ARBA" id="ARBA00022723"/>
    </source>
</evidence>
<evidence type="ECO:0000256" key="7">
    <source>
        <dbReference type="ARBA" id="ARBA00022842"/>
    </source>
</evidence>
<dbReference type="AlphaFoldDB" id="A0A238LD20"/>
<organism evidence="13 14">
    <name type="scientific">Flavimaricola marinus</name>
    <dbReference type="NCBI Taxonomy" id="1819565"/>
    <lineage>
        <taxon>Bacteria</taxon>
        <taxon>Pseudomonadati</taxon>
        <taxon>Pseudomonadota</taxon>
        <taxon>Alphaproteobacteria</taxon>
        <taxon>Rhodobacterales</taxon>
        <taxon>Paracoccaceae</taxon>
        <taxon>Flavimaricola</taxon>
    </lineage>
</organism>
<accession>A0A238LD20</accession>
<evidence type="ECO:0000256" key="8">
    <source>
        <dbReference type="ARBA" id="ARBA00031306"/>
    </source>
</evidence>
<keyword evidence="14" id="KW-1185">Reference proteome</keyword>
<evidence type="ECO:0000256" key="1">
    <source>
        <dbReference type="ARBA" id="ARBA00011955"/>
    </source>
</evidence>
<evidence type="ECO:0000256" key="3">
    <source>
        <dbReference type="ARBA" id="ARBA00022630"/>
    </source>
</evidence>
<comment type="similarity">
    <text evidence="10">Belongs to the ApbE family.</text>
</comment>
<comment type="catalytic activity">
    <reaction evidence="9 10">
        <text>L-threonyl-[protein] + FAD = FMN-L-threonyl-[protein] + AMP + H(+)</text>
        <dbReference type="Rhea" id="RHEA:36847"/>
        <dbReference type="Rhea" id="RHEA-COMP:11060"/>
        <dbReference type="Rhea" id="RHEA-COMP:11061"/>
        <dbReference type="ChEBI" id="CHEBI:15378"/>
        <dbReference type="ChEBI" id="CHEBI:30013"/>
        <dbReference type="ChEBI" id="CHEBI:57692"/>
        <dbReference type="ChEBI" id="CHEBI:74257"/>
        <dbReference type="ChEBI" id="CHEBI:456215"/>
        <dbReference type="EC" id="2.7.1.180"/>
    </reaction>
</comment>
<dbReference type="EC" id="2.7.1.180" evidence="1 10"/>
<dbReference type="PANTHER" id="PTHR30040">
    <property type="entry name" value="THIAMINE BIOSYNTHESIS LIPOPROTEIN APBE"/>
    <property type="match status" value="1"/>
</dbReference>
<evidence type="ECO:0000256" key="6">
    <source>
        <dbReference type="ARBA" id="ARBA00022827"/>
    </source>
</evidence>
<feature type="binding site" evidence="11">
    <location>
        <position position="278"/>
    </location>
    <ligand>
        <name>Mg(2+)</name>
        <dbReference type="ChEBI" id="CHEBI:18420"/>
    </ligand>
</feature>
<evidence type="ECO:0000313" key="14">
    <source>
        <dbReference type="Proteomes" id="UP000201613"/>
    </source>
</evidence>
<evidence type="ECO:0000256" key="11">
    <source>
        <dbReference type="PIRSR" id="PIRSR006268-2"/>
    </source>
</evidence>
<dbReference type="Gene3D" id="3.10.520.10">
    <property type="entry name" value="ApbE-like domains"/>
    <property type="match status" value="1"/>
</dbReference>
<keyword evidence="13" id="KW-0449">Lipoprotein</keyword>
<keyword evidence="12" id="KW-0732">Signal</keyword>
<dbReference type="SUPFAM" id="SSF143631">
    <property type="entry name" value="ApbE-like"/>
    <property type="match status" value="1"/>
</dbReference>
<dbReference type="RefSeq" id="WP_093991528.1">
    <property type="nucleotide sequence ID" value="NZ_FXZK01000002.1"/>
</dbReference>
<keyword evidence="7 10" id="KW-0460">Magnesium</keyword>
<name>A0A238LD20_9RHOB</name>
<dbReference type="PANTHER" id="PTHR30040:SF2">
    <property type="entry name" value="FAD:PROTEIN FMN TRANSFERASE"/>
    <property type="match status" value="1"/>
</dbReference>
<protein>
    <recommendedName>
        <fullName evidence="2 10">FAD:protein FMN transferase</fullName>
        <ecNumber evidence="1 10">2.7.1.180</ecNumber>
    </recommendedName>
    <alternativeName>
        <fullName evidence="8 10">Flavin transferase</fullName>
    </alternativeName>
</protein>
<gene>
    <name evidence="13" type="primary">apbE</name>
    <name evidence="13" type="ORF">LOM8899_01448</name>
</gene>
<comment type="cofactor">
    <cofactor evidence="11">
        <name>Mg(2+)</name>
        <dbReference type="ChEBI" id="CHEBI:18420"/>
    </cofactor>
    <cofactor evidence="11">
        <name>Mn(2+)</name>
        <dbReference type="ChEBI" id="CHEBI:29035"/>
    </cofactor>
    <text evidence="11">Magnesium. Can also use manganese.</text>
</comment>
<sequence length="326" mass="34503">MMANHDFQPTRRRAIGMLGASALLPQAVHAAGLEALTGTAFGTEWRIIGAPGTAIAQMRSSLEALFDDIDYRFSPWRADSLISRFNTDAAYARANDAALIELATAALQIADKSEGAFDPTVGPLVARWGFGPIETGGQPDWRGLQIGSEGIRKTRGDLTLDLCGIAKGWALDMAGAHLRSAGGAGLLIEVGGEFLALGHHPDGRDWRIAVESPLETLPAATTLRMPAGVAVATSGTRRQSFSLNERLYSHIIDPRTQEPVAGAMRSVTVVAATATEADGWATALCAAGDTAGPQFAADNDIAALFLFEIDGELRSVRTGQFNDFEI</sequence>
<feature type="signal peptide" evidence="12">
    <location>
        <begin position="1"/>
        <end position="30"/>
    </location>
</feature>
<dbReference type="Pfam" id="PF02424">
    <property type="entry name" value="ApbE"/>
    <property type="match status" value="1"/>
</dbReference>
<dbReference type="InterPro" id="IPR024932">
    <property type="entry name" value="ApbE"/>
</dbReference>
<evidence type="ECO:0000256" key="2">
    <source>
        <dbReference type="ARBA" id="ARBA00016337"/>
    </source>
</evidence>
<dbReference type="GO" id="GO:0046872">
    <property type="term" value="F:metal ion binding"/>
    <property type="evidence" value="ECO:0007669"/>
    <property type="project" value="UniProtKB-UniRule"/>
</dbReference>
<dbReference type="GO" id="GO:0016740">
    <property type="term" value="F:transferase activity"/>
    <property type="evidence" value="ECO:0007669"/>
    <property type="project" value="UniProtKB-UniRule"/>
</dbReference>
<keyword evidence="6 10" id="KW-0274">FAD</keyword>
<dbReference type="Proteomes" id="UP000201613">
    <property type="component" value="Unassembled WGS sequence"/>
</dbReference>
<dbReference type="InterPro" id="IPR003374">
    <property type="entry name" value="ApbE-like_sf"/>
</dbReference>
<evidence type="ECO:0000256" key="9">
    <source>
        <dbReference type="ARBA" id="ARBA00048540"/>
    </source>
</evidence>
<feature type="chain" id="PRO_5039926859" description="FAD:protein FMN transferase" evidence="12">
    <location>
        <begin position="31"/>
        <end position="326"/>
    </location>
</feature>